<dbReference type="EMBL" id="SMBP01000011">
    <property type="protein sequence ID" value="TCU59151.1"/>
    <property type="molecule type" value="Genomic_DNA"/>
</dbReference>
<keyword evidence="1" id="KW-0560">Oxidoreductase</keyword>
<dbReference type="InterPro" id="IPR007886">
    <property type="entry name" value="AlaDH/PNT_N"/>
</dbReference>
<dbReference type="GO" id="GO:0047126">
    <property type="term" value="F:N5-(carboxyethyl)ornithine synthase activity"/>
    <property type="evidence" value="ECO:0007669"/>
    <property type="project" value="InterPro"/>
</dbReference>
<accession>A0A4R3TB78</accession>
<dbReference type="PANTHER" id="PTHR42795">
    <property type="entry name" value="ALANINE DEHYDROGENASE"/>
    <property type="match status" value="1"/>
</dbReference>
<dbReference type="GO" id="GO:0000286">
    <property type="term" value="F:alanine dehydrogenase activity"/>
    <property type="evidence" value="ECO:0007669"/>
    <property type="project" value="TreeGrafter"/>
</dbReference>
<feature type="domain" description="Alanine dehydrogenase/pyridine nucleotide transhydrogenase N-terminal" evidence="3">
    <location>
        <begin position="11"/>
        <end position="139"/>
    </location>
</feature>
<proteinExistence type="predicted"/>
<keyword evidence="5" id="KW-1185">Reference proteome</keyword>
<dbReference type="GO" id="GO:0006524">
    <property type="term" value="P:alanine catabolic process"/>
    <property type="evidence" value="ECO:0007669"/>
    <property type="project" value="TreeGrafter"/>
</dbReference>
<evidence type="ECO:0000256" key="1">
    <source>
        <dbReference type="ARBA" id="ARBA00023002"/>
    </source>
</evidence>
<dbReference type="GO" id="GO:0005886">
    <property type="term" value="C:plasma membrane"/>
    <property type="evidence" value="ECO:0007669"/>
    <property type="project" value="TreeGrafter"/>
</dbReference>
<evidence type="ECO:0000313" key="5">
    <source>
        <dbReference type="Proteomes" id="UP000295773"/>
    </source>
</evidence>
<evidence type="ECO:0000259" key="3">
    <source>
        <dbReference type="SMART" id="SM01003"/>
    </source>
</evidence>
<protein>
    <submittedName>
        <fullName evidence="4">N5-(Carboxyethyl)ornithine synthase</fullName>
    </submittedName>
</protein>
<reference evidence="4 5" key="1">
    <citation type="submission" date="2019-03" db="EMBL/GenBank/DDBJ databases">
        <title>Genomic Encyclopedia of Type Strains, Phase IV (KMG-IV): sequencing the most valuable type-strain genomes for metagenomic binning, comparative biology and taxonomic classification.</title>
        <authorList>
            <person name="Goeker M."/>
        </authorList>
    </citation>
    <scope>NUCLEOTIDE SEQUENCE [LARGE SCALE GENOMIC DNA]</scope>
    <source>
        <strain evidence="4 5">DSM 29481</strain>
    </source>
</reference>
<name>A0A4R3TB78_9FIRM</name>
<comment type="caution">
    <text evidence="4">The sequence shown here is derived from an EMBL/GenBank/DDBJ whole genome shotgun (WGS) entry which is preliminary data.</text>
</comment>
<gene>
    <name evidence="4" type="ORF">EDD61_11179</name>
</gene>
<dbReference type="SMART" id="SM01002">
    <property type="entry name" value="AlaDh_PNT_C"/>
    <property type="match status" value="1"/>
</dbReference>
<dbReference type="Pfam" id="PF01262">
    <property type="entry name" value="AlaDh_PNT_C"/>
    <property type="match status" value="1"/>
</dbReference>
<dbReference type="RefSeq" id="WP_008687777.1">
    <property type="nucleotide sequence ID" value="NZ_AP024510.1"/>
</dbReference>
<dbReference type="Gene3D" id="3.40.50.720">
    <property type="entry name" value="NAD(P)-binding Rossmann-like Domain"/>
    <property type="match status" value="3"/>
</dbReference>
<dbReference type="AlphaFoldDB" id="A0A4R3TB78"/>
<evidence type="ECO:0000313" key="4">
    <source>
        <dbReference type="EMBL" id="TCU59151.1"/>
    </source>
</evidence>
<dbReference type="InterPro" id="IPR036291">
    <property type="entry name" value="NAD(P)-bd_dom_sf"/>
</dbReference>
<dbReference type="SUPFAM" id="SSF52283">
    <property type="entry name" value="Formate/glycerate dehydrogenase catalytic domain-like"/>
    <property type="match status" value="1"/>
</dbReference>
<dbReference type="InterPro" id="IPR007698">
    <property type="entry name" value="AlaDH/PNT_NAD(H)-bd"/>
</dbReference>
<dbReference type="SUPFAM" id="SSF51735">
    <property type="entry name" value="NAD(P)-binding Rossmann-fold domains"/>
    <property type="match status" value="1"/>
</dbReference>
<sequence>MKEDDLMNTVGLMIPTKEHEHRRVLRPCDIASMKHKEQLYLCHGYGEICGFSDEDYRASGAHIDDPKEVMRKQIICDPKIGDASYLQDLADGTILFGWVHPAETKERAELLMRKKMNAFAWENMYEEGRAVFYKNSELAGKAAVLHAFQLYGTLPQGKKVAILGNGNTAKGAMQILYQLGAYVDVYPRKAEQAFLHHFQEYDVIINCILWDVERSDHILYLSDLKKMKPHAMIIDVSCDAHCAIESSQPTTFTHPVYEIDGILHYAVDHTPSLFHRSFLEDCGPICAHYLDILIADGNDPVLQEANILKDGVFTNNDIFVYLQMLENNNILFKNKMAEND</sequence>
<dbReference type="GeneID" id="73795982"/>
<evidence type="ECO:0000259" key="2">
    <source>
        <dbReference type="SMART" id="SM01002"/>
    </source>
</evidence>
<dbReference type="CDD" id="cd12181">
    <property type="entry name" value="ceo_syn"/>
    <property type="match status" value="1"/>
</dbReference>
<organism evidence="4 5">
    <name type="scientific">Longicatena caecimuris</name>
    <dbReference type="NCBI Taxonomy" id="1796635"/>
    <lineage>
        <taxon>Bacteria</taxon>
        <taxon>Bacillati</taxon>
        <taxon>Bacillota</taxon>
        <taxon>Erysipelotrichia</taxon>
        <taxon>Erysipelotrichales</taxon>
        <taxon>Erysipelotrichaceae</taxon>
        <taxon>Longicatena</taxon>
    </lineage>
</organism>
<dbReference type="Pfam" id="PF05222">
    <property type="entry name" value="AlaDh_PNT_N"/>
    <property type="match status" value="1"/>
</dbReference>
<dbReference type="SMART" id="SM01003">
    <property type="entry name" value="AlaDh_PNT_N"/>
    <property type="match status" value="1"/>
</dbReference>
<dbReference type="Proteomes" id="UP000295773">
    <property type="component" value="Unassembled WGS sequence"/>
</dbReference>
<dbReference type="PANTHER" id="PTHR42795:SF1">
    <property type="entry name" value="ALANINE DEHYDROGENASE"/>
    <property type="match status" value="1"/>
</dbReference>
<feature type="domain" description="Alanine dehydrogenase/pyridine nucleotide transhydrogenase NAD(H)-binding" evidence="2">
    <location>
        <begin position="142"/>
        <end position="266"/>
    </location>
</feature>
<dbReference type="InterPro" id="IPR046951">
    <property type="entry name" value="CEOS"/>
</dbReference>